<evidence type="ECO:0000313" key="3">
    <source>
        <dbReference type="Proteomes" id="UP000267128"/>
    </source>
</evidence>
<dbReference type="OrthoDB" id="158903at2"/>
<dbReference type="AlphaFoldDB" id="A0A3N0CI48"/>
<proteinExistence type="predicted"/>
<dbReference type="Pfam" id="PF18598">
    <property type="entry name" value="TetR_C_36"/>
    <property type="match status" value="1"/>
</dbReference>
<dbReference type="Proteomes" id="UP000267128">
    <property type="component" value="Unassembled WGS sequence"/>
</dbReference>
<dbReference type="RefSeq" id="WP_123228449.1">
    <property type="nucleotide sequence ID" value="NZ_RJSE01000007.1"/>
</dbReference>
<keyword evidence="3" id="KW-1185">Reference proteome</keyword>
<accession>A0A3N0CI48</accession>
<dbReference type="EMBL" id="RJSE01000007">
    <property type="protein sequence ID" value="RNL63157.1"/>
    <property type="molecule type" value="Genomic_DNA"/>
</dbReference>
<protein>
    <recommendedName>
        <fullName evidence="1">QsdR TetR regulatory C-terminal domain-containing protein</fullName>
    </recommendedName>
</protein>
<name>A0A3N0CI48_9ACTN</name>
<reference evidence="2 3" key="1">
    <citation type="submission" date="2018-11" db="EMBL/GenBank/DDBJ databases">
        <authorList>
            <person name="Li F."/>
        </authorList>
    </citation>
    <scope>NUCLEOTIDE SEQUENCE [LARGE SCALE GENOMIC DNA]</scope>
    <source>
        <strain evidence="2 3">Gsoil 097</strain>
    </source>
</reference>
<comment type="caution">
    <text evidence="2">The sequence shown here is derived from an EMBL/GenBank/DDBJ whole genome shotgun (WGS) entry which is preliminary data.</text>
</comment>
<evidence type="ECO:0000313" key="2">
    <source>
        <dbReference type="EMBL" id="RNL63157.1"/>
    </source>
</evidence>
<sequence>MDLAMQLQRELRVTPGGADGATTPEIVLATATRQFLAGQRIDMQILALEAGVSRATLYRWYGDRERLVGQVLWNLSRQALQWLADQSEPGDTEHALDTIAAFMQVTSEFQPLRRFLAAEPTLALRALLEPDAPLVVALGDWATDRLTLAGYGSDPAGPNPRELAEVLVSVTSTYCWARIIAGGEADVAAAMRAVRVLLRA</sequence>
<feature type="domain" description="QsdR TetR regulatory C-terminal" evidence="1">
    <location>
        <begin position="94"/>
        <end position="199"/>
    </location>
</feature>
<gene>
    <name evidence="2" type="ORF">EFK50_15745</name>
</gene>
<evidence type="ECO:0000259" key="1">
    <source>
        <dbReference type="Pfam" id="PF18598"/>
    </source>
</evidence>
<dbReference type="SUPFAM" id="SSF46689">
    <property type="entry name" value="Homeodomain-like"/>
    <property type="match status" value="1"/>
</dbReference>
<dbReference type="InterPro" id="IPR041485">
    <property type="entry name" value="TetR_C_36"/>
</dbReference>
<organism evidence="2 3">
    <name type="scientific">Nocardioides marmoriginsengisoli</name>
    <dbReference type="NCBI Taxonomy" id="661483"/>
    <lineage>
        <taxon>Bacteria</taxon>
        <taxon>Bacillati</taxon>
        <taxon>Actinomycetota</taxon>
        <taxon>Actinomycetes</taxon>
        <taxon>Propionibacteriales</taxon>
        <taxon>Nocardioidaceae</taxon>
        <taxon>Nocardioides</taxon>
    </lineage>
</organism>
<dbReference type="InterPro" id="IPR009057">
    <property type="entry name" value="Homeodomain-like_sf"/>
</dbReference>
<dbReference type="Gene3D" id="1.10.357.10">
    <property type="entry name" value="Tetracycline Repressor, domain 2"/>
    <property type="match status" value="1"/>
</dbReference>